<evidence type="ECO:0000313" key="2">
    <source>
        <dbReference type="EMBL" id="MBE6513414.1"/>
    </source>
</evidence>
<protein>
    <submittedName>
        <fullName evidence="2">Bacitracin ABC transporter permease</fullName>
    </submittedName>
</protein>
<proteinExistence type="predicted"/>
<keyword evidence="1" id="KW-1133">Transmembrane helix</keyword>
<name>A0A8T3VPK2_METOL</name>
<dbReference type="PANTHER" id="PTHR37305:SF1">
    <property type="entry name" value="MEMBRANE PROTEIN"/>
    <property type="match status" value="1"/>
</dbReference>
<dbReference type="Pfam" id="PF12730">
    <property type="entry name" value="ABC2_membrane_4"/>
    <property type="match status" value="1"/>
</dbReference>
<feature type="transmembrane region" description="Helical" evidence="1">
    <location>
        <begin position="216"/>
        <end position="236"/>
    </location>
</feature>
<dbReference type="Proteomes" id="UP000732619">
    <property type="component" value="Unassembled WGS sequence"/>
</dbReference>
<keyword evidence="1" id="KW-0812">Transmembrane</keyword>
<feature type="transmembrane region" description="Helical" evidence="1">
    <location>
        <begin position="102"/>
        <end position="128"/>
    </location>
</feature>
<accession>A0A8T3VPK2</accession>
<dbReference type="EMBL" id="SUTG01000090">
    <property type="protein sequence ID" value="MBE6513414.1"/>
    <property type="molecule type" value="Genomic_DNA"/>
</dbReference>
<gene>
    <name evidence="2" type="ORF">E7Z75_09810</name>
</gene>
<dbReference type="PANTHER" id="PTHR37305">
    <property type="entry name" value="INTEGRAL MEMBRANE PROTEIN-RELATED"/>
    <property type="match status" value="1"/>
</dbReference>
<dbReference type="AlphaFoldDB" id="A0A8T3VPK2"/>
<evidence type="ECO:0000256" key="1">
    <source>
        <dbReference type="SAM" id="Phobius"/>
    </source>
</evidence>
<keyword evidence="1" id="KW-0472">Membrane</keyword>
<organism evidence="2 3">
    <name type="scientific">Methanobrevibacter olleyae</name>
    <dbReference type="NCBI Taxonomy" id="294671"/>
    <lineage>
        <taxon>Archaea</taxon>
        <taxon>Methanobacteriati</taxon>
        <taxon>Methanobacteriota</taxon>
        <taxon>Methanomada group</taxon>
        <taxon>Methanobacteria</taxon>
        <taxon>Methanobacteriales</taxon>
        <taxon>Methanobacteriaceae</taxon>
        <taxon>Methanobrevibacter</taxon>
    </lineage>
</organism>
<feature type="transmembrane region" description="Helical" evidence="1">
    <location>
        <begin position="17"/>
        <end position="36"/>
    </location>
</feature>
<sequence>MYNFIEIEFLKLKRSKIFLLTLLGAIFPSFLLFLSSEFGEFTETISMETFLSQVNMYMSLIFVVLLFTIIMSYLFGREYNEHTLKTMLTAPTSRKMFLLSKYAMFLIWILIISMVTTLSAVVFGFMAGTTAFSITVVTDSFMQILLSNMLLFLAFTPLVFVTLKITNLVPAMIGGAALTFTNMIISSSKYGIYFPYSIPYLIASGEILEYTTNCTVSYIIIIATFLIGLTLSYTYFTRNDIPI</sequence>
<evidence type="ECO:0000313" key="3">
    <source>
        <dbReference type="Proteomes" id="UP000732619"/>
    </source>
</evidence>
<dbReference type="CDD" id="cd21809">
    <property type="entry name" value="ABC-2_lan_permease-like"/>
    <property type="match status" value="1"/>
</dbReference>
<feature type="transmembrane region" description="Helical" evidence="1">
    <location>
        <begin position="140"/>
        <end position="163"/>
    </location>
</feature>
<comment type="caution">
    <text evidence="2">The sequence shown here is derived from an EMBL/GenBank/DDBJ whole genome shotgun (WGS) entry which is preliminary data.</text>
</comment>
<feature type="transmembrane region" description="Helical" evidence="1">
    <location>
        <begin position="56"/>
        <end position="75"/>
    </location>
</feature>
<feature type="transmembrane region" description="Helical" evidence="1">
    <location>
        <begin position="175"/>
        <end position="196"/>
    </location>
</feature>
<reference evidence="2" key="1">
    <citation type="submission" date="2019-04" db="EMBL/GenBank/DDBJ databases">
        <title>Evolution of Biomass-Degrading Anaerobic Consortia Revealed by Metagenomics.</title>
        <authorList>
            <person name="Peng X."/>
        </authorList>
    </citation>
    <scope>NUCLEOTIDE SEQUENCE</scope>
    <source>
        <strain evidence="2">SIG14</strain>
    </source>
</reference>